<keyword evidence="2" id="KW-1185">Reference proteome</keyword>
<proteinExistence type="predicted"/>
<reference evidence="1 2" key="1">
    <citation type="submission" date="2015-03" db="EMBL/GenBank/DDBJ databases">
        <title>Genome sequence of Pseudoalteromonas aurantia.</title>
        <authorList>
            <person name="Xie B.-B."/>
            <person name="Rong J.-C."/>
            <person name="Qin Q.-L."/>
            <person name="Zhang Y.-Z."/>
        </authorList>
    </citation>
    <scope>NUCLEOTIDE SEQUENCE [LARGE SCALE GENOMIC DNA]</scope>
    <source>
        <strain evidence="1 2">208</strain>
    </source>
</reference>
<comment type="caution">
    <text evidence="1">The sequence shown here is derived from an EMBL/GenBank/DDBJ whole genome shotgun (WGS) entry which is preliminary data.</text>
</comment>
<gene>
    <name evidence="1" type="ORF">PAUR_a3615</name>
</gene>
<protein>
    <submittedName>
        <fullName evidence="1">Uncharacterized protein</fullName>
    </submittedName>
</protein>
<dbReference type="Proteomes" id="UP000615755">
    <property type="component" value="Unassembled WGS sequence"/>
</dbReference>
<evidence type="ECO:0000313" key="2">
    <source>
        <dbReference type="Proteomes" id="UP000615755"/>
    </source>
</evidence>
<organism evidence="1 2">
    <name type="scientific">Pseudoalteromonas aurantia 208</name>
    <dbReference type="NCBI Taxonomy" id="1314867"/>
    <lineage>
        <taxon>Bacteria</taxon>
        <taxon>Pseudomonadati</taxon>
        <taxon>Pseudomonadota</taxon>
        <taxon>Gammaproteobacteria</taxon>
        <taxon>Alteromonadales</taxon>
        <taxon>Pseudoalteromonadaceae</taxon>
        <taxon>Pseudoalteromonas</taxon>
    </lineage>
</organism>
<name>A0ABR9E6G6_9GAMM</name>
<accession>A0ABR9E6G6</accession>
<evidence type="ECO:0000313" key="1">
    <source>
        <dbReference type="EMBL" id="MBE0366584.1"/>
    </source>
</evidence>
<dbReference type="EMBL" id="AQGV01000010">
    <property type="protein sequence ID" value="MBE0366584.1"/>
    <property type="molecule type" value="Genomic_DNA"/>
</dbReference>
<sequence length="44" mass="5237">MYQLSLSHNPSYKTHLATHKKTQQKPRLFALFLDVYYTLYFATA</sequence>